<protein>
    <submittedName>
        <fullName evidence="2">Alcohol dehydrogenase</fullName>
    </submittedName>
</protein>
<dbReference type="Gene3D" id="3.40.50.720">
    <property type="entry name" value="NAD(P)-binding Rossmann-like Domain"/>
    <property type="match status" value="1"/>
</dbReference>
<dbReference type="Gene3D" id="3.90.180.10">
    <property type="entry name" value="Medium-chain alcohol dehydrogenases, catalytic domain"/>
    <property type="match status" value="1"/>
</dbReference>
<name>A0A3M8UDE5_9ACTN</name>
<dbReference type="CDD" id="cd08270">
    <property type="entry name" value="MDR4"/>
    <property type="match status" value="1"/>
</dbReference>
<dbReference type="Pfam" id="PF08240">
    <property type="entry name" value="ADH_N"/>
    <property type="match status" value="1"/>
</dbReference>
<dbReference type="InterPro" id="IPR051397">
    <property type="entry name" value="Zn-ADH-like_protein"/>
</dbReference>
<dbReference type="SUPFAM" id="SSF51735">
    <property type="entry name" value="NAD(P)-binding Rossmann-fold domains"/>
    <property type="match status" value="1"/>
</dbReference>
<gene>
    <name evidence="2" type="ORF">EEJ42_35095</name>
</gene>
<dbReference type="PANTHER" id="PTHR43677">
    <property type="entry name" value="SHORT-CHAIN DEHYDROGENASE/REDUCTASE"/>
    <property type="match status" value="1"/>
</dbReference>
<dbReference type="InterPro" id="IPR036291">
    <property type="entry name" value="NAD(P)-bd_dom_sf"/>
</dbReference>
<dbReference type="EMBL" id="RIBZ01000665">
    <property type="protein sequence ID" value="RNG02447.1"/>
    <property type="molecule type" value="Genomic_DNA"/>
</dbReference>
<dbReference type="InterPro" id="IPR013154">
    <property type="entry name" value="ADH-like_N"/>
</dbReference>
<comment type="caution">
    <text evidence="2">The sequence shown here is derived from an EMBL/GenBank/DDBJ whole genome shotgun (WGS) entry which is preliminary data.</text>
</comment>
<feature type="domain" description="Enoyl reductase (ER)" evidence="1">
    <location>
        <begin position="9"/>
        <end position="300"/>
    </location>
</feature>
<dbReference type="Proteomes" id="UP000275401">
    <property type="component" value="Unassembled WGS sequence"/>
</dbReference>
<evidence type="ECO:0000313" key="2">
    <source>
        <dbReference type="EMBL" id="RNG02447.1"/>
    </source>
</evidence>
<evidence type="ECO:0000313" key="3">
    <source>
        <dbReference type="Proteomes" id="UP000275401"/>
    </source>
</evidence>
<reference evidence="2 3" key="1">
    <citation type="submission" date="2018-11" db="EMBL/GenBank/DDBJ databases">
        <title>The Potential of Streptomyces as Biocontrol Agents against the Tomato grey mould, Botrytis cinerea (Gray mold) Frontiers in Microbiology.</title>
        <authorList>
            <person name="Li D."/>
        </authorList>
    </citation>
    <scope>NUCLEOTIDE SEQUENCE [LARGE SCALE GENOMIC DNA]</scope>
    <source>
        <strain evidence="2 3">NEAU-LD23</strain>
    </source>
</reference>
<evidence type="ECO:0000259" key="1">
    <source>
        <dbReference type="SMART" id="SM00829"/>
    </source>
</evidence>
<dbReference type="GO" id="GO:0016491">
    <property type="term" value="F:oxidoreductase activity"/>
    <property type="evidence" value="ECO:0007669"/>
    <property type="project" value="InterPro"/>
</dbReference>
<accession>A0A3M8UDE5</accession>
<dbReference type="AlphaFoldDB" id="A0A3M8UDE5"/>
<dbReference type="InterPro" id="IPR011032">
    <property type="entry name" value="GroES-like_sf"/>
</dbReference>
<proteinExistence type="predicted"/>
<dbReference type="PANTHER" id="PTHR43677:SF11">
    <property type="entry name" value="ZINC-CONTAINING ALCOHOL DEHYDROGENASE"/>
    <property type="match status" value="1"/>
</dbReference>
<dbReference type="SMART" id="SM00829">
    <property type="entry name" value="PKS_ER"/>
    <property type="match status" value="1"/>
</dbReference>
<dbReference type="Pfam" id="PF13602">
    <property type="entry name" value="ADH_zinc_N_2"/>
    <property type="match status" value="1"/>
</dbReference>
<dbReference type="RefSeq" id="WP_123106259.1">
    <property type="nucleotide sequence ID" value="NZ_RIBZ01000665.1"/>
</dbReference>
<dbReference type="SUPFAM" id="SSF50129">
    <property type="entry name" value="GroES-like"/>
    <property type="match status" value="1"/>
</dbReference>
<organism evidence="2 3">
    <name type="scientific">Streptomyces botrytidirepellens</name>
    <dbReference type="NCBI Taxonomy" id="2486417"/>
    <lineage>
        <taxon>Bacteria</taxon>
        <taxon>Bacillati</taxon>
        <taxon>Actinomycetota</taxon>
        <taxon>Actinomycetes</taxon>
        <taxon>Kitasatosporales</taxon>
        <taxon>Streptomycetaceae</taxon>
        <taxon>Streptomyces</taxon>
    </lineage>
</organism>
<dbReference type="InterPro" id="IPR020843">
    <property type="entry name" value="ER"/>
</dbReference>
<keyword evidence="3" id="KW-1185">Reference proteome</keyword>
<sequence length="306" mass="30955">MRALVVDPDAVASVRLAEVAEPRPRPDQALVAVRHIALNYGELVYASQWPTGSVHGHDAAGVVVEQAADGTGPAAGTRVAIGLAAHTWAERVAVDSTRLAAVPEGVDLVDAAALGIAGVTALRVLRTRSVLRRRVLVTGASGGVGRFAVQLAAIAGAHVTASVGSAERGAGISKLGADEVVVGVDGLERPFDLVLDTVGGPQLAAVWGLLAAGGTLHVVGHASGEPTVFDTGALFAFGEPKSITTYGDVTSPVDADLTDLLGLLAAGKLSAEVDLRGSWEDIADAVAALKSRRVKGKSVLDVTGGD</sequence>